<gene>
    <name evidence="2" type="ORF">DW027_18970</name>
    <name evidence="1" type="ORF">GA560_13150</name>
</gene>
<dbReference type="Proteomes" id="UP000474077">
    <property type="component" value="Unassembled WGS sequence"/>
</dbReference>
<evidence type="ECO:0000313" key="2">
    <source>
        <dbReference type="EMBL" id="RHL34503.1"/>
    </source>
</evidence>
<dbReference type="EMBL" id="WDER01000033">
    <property type="protein sequence ID" value="KAB6082022.1"/>
    <property type="molecule type" value="Genomic_DNA"/>
</dbReference>
<evidence type="ECO:0000313" key="1">
    <source>
        <dbReference type="EMBL" id="KAB6082022.1"/>
    </source>
</evidence>
<organism evidence="2 3">
    <name type="scientific">Bacteroides xylanisolvens</name>
    <dbReference type="NCBI Taxonomy" id="371601"/>
    <lineage>
        <taxon>Bacteria</taxon>
        <taxon>Pseudomonadati</taxon>
        <taxon>Bacteroidota</taxon>
        <taxon>Bacteroidia</taxon>
        <taxon>Bacteroidales</taxon>
        <taxon>Bacteroidaceae</taxon>
        <taxon>Bacteroides</taxon>
    </lineage>
</organism>
<dbReference type="EMBL" id="QROO01000028">
    <property type="protein sequence ID" value="RHL34503.1"/>
    <property type="molecule type" value="Genomic_DNA"/>
</dbReference>
<proteinExistence type="predicted"/>
<dbReference type="Proteomes" id="UP000284495">
    <property type="component" value="Unassembled WGS sequence"/>
</dbReference>
<accession>A0A415KE28</accession>
<dbReference type="AlphaFoldDB" id="A0A415KE28"/>
<evidence type="ECO:0000313" key="4">
    <source>
        <dbReference type="Proteomes" id="UP000474077"/>
    </source>
</evidence>
<sequence>MKMQSYKDVLDEVMPIFHKNPDRFMRFYHAVNNILAAIPEGDSIRIDEHCKPASRDLFIKIATMYMMEEMIRKNSLEGFLEFSDDYNAIRHVPKMVPATTKPHFYSNRR</sequence>
<evidence type="ECO:0000313" key="3">
    <source>
        <dbReference type="Proteomes" id="UP000284495"/>
    </source>
</evidence>
<reference evidence="2 3" key="1">
    <citation type="submission" date="2018-08" db="EMBL/GenBank/DDBJ databases">
        <title>A genome reference for cultivated species of the human gut microbiota.</title>
        <authorList>
            <person name="Zou Y."/>
            <person name="Xue W."/>
            <person name="Luo G."/>
        </authorList>
    </citation>
    <scope>NUCLEOTIDE SEQUENCE [LARGE SCALE GENOMIC DNA]</scope>
    <source>
        <strain evidence="2 3">AF38-2</strain>
    </source>
</reference>
<comment type="caution">
    <text evidence="2">The sequence shown here is derived from an EMBL/GenBank/DDBJ whole genome shotgun (WGS) entry which is preliminary data.</text>
</comment>
<reference evidence="1 4" key="2">
    <citation type="journal article" date="2019" name="Nat. Med.">
        <title>A library of human gut bacterial isolates paired with longitudinal multiomics data enables mechanistic microbiome research.</title>
        <authorList>
            <person name="Poyet M."/>
            <person name="Groussin M."/>
            <person name="Gibbons S.M."/>
            <person name="Avila-Pacheco J."/>
            <person name="Jiang X."/>
            <person name="Kearney S.M."/>
            <person name="Perrotta A.R."/>
            <person name="Berdy B."/>
            <person name="Zhao S."/>
            <person name="Lieberman T.D."/>
            <person name="Swanson P.K."/>
            <person name="Smith M."/>
            <person name="Roesemann S."/>
            <person name="Alexander J.E."/>
            <person name="Rich S.A."/>
            <person name="Livny J."/>
            <person name="Vlamakis H."/>
            <person name="Clish C."/>
            <person name="Bullock K."/>
            <person name="Deik A."/>
            <person name="Scott J."/>
            <person name="Pierce K.A."/>
            <person name="Xavier R.J."/>
            <person name="Alm E.J."/>
        </authorList>
    </citation>
    <scope>NUCLEOTIDE SEQUENCE [LARGE SCALE GENOMIC DNA]</scope>
    <source>
        <strain evidence="1 4">BIOML-A73</strain>
    </source>
</reference>
<name>A0A415KE28_9BACE</name>
<protein>
    <submittedName>
        <fullName evidence="2">Uncharacterized protein</fullName>
    </submittedName>
</protein>
<dbReference type="RefSeq" id="WP_049702398.1">
    <property type="nucleotide sequence ID" value="NZ_JAASHA010000020.1"/>
</dbReference>